<feature type="transmembrane region" description="Helical" evidence="13">
    <location>
        <begin position="217"/>
        <end position="236"/>
    </location>
</feature>
<name>A0A914I7V5_GLORO</name>
<dbReference type="GO" id="GO:0016020">
    <property type="term" value="C:membrane"/>
    <property type="evidence" value="ECO:0007669"/>
    <property type="project" value="UniProtKB-SubCell"/>
</dbReference>
<dbReference type="InterPro" id="IPR000462">
    <property type="entry name" value="CDP-OH_P_trans"/>
</dbReference>
<evidence type="ECO:0000256" key="6">
    <source>
        <dbReference type="ARBA" id="ARBA00023098"/>
    </source>
</evidence>
<dbReference type="PANTHER" id="PTHR14269">
    <property type="entry name" value="CDP-DIACYLGLYCEROL--GLYCEROL-3-PHOSPHATE 3-PHOSPHATIDYLTRANSFERASE-RELATED"/>
    <property type="match status" value="1"/>
</dbReference>
<proteinExistence type="predicted"/>
<keyword evidence="5 13" id="KW-1133">Transmembrane helix</keyword>
<feature type="transmembrane region" description="Helical" evidence="13">
    <location>
        <begin position="242"/>
        <end position="260"/>
    </location>
</feature>
<dbReference type="Pfam" id="PF01066">
    <property type="entry name" value="CDP-OH_P_transf"/>
    <property type="match status" value="1"/>
</dbReference>
<keyword evidence="9" id="KW-1208">Phospholipid metabolism</keyword>
<keyword evidence="3" id="KW-0808">Transferase</keyword>
<keyword evidence="7 13" id="KW-0472">Membrane</keyword>
<evidence type="ECO:0000256" key="13">
    <source>
        <dbReference type="SAM" id="Phobius"/>
    </source>
</evidence>
<evidence type="ECO:0000256" key="10">
    <source>
        <dbReference type="ARBA" id="ARBA00039001"/>
    </source>
</evidence>
<keyword evidence="2" id="KW-0444">Lipid biosynthesis</keyword>
<evidence type="ECO:0000256" key="5">
    <source>
        <dbReference type="ARBA" id="ARBA00022989"/>
    </source>
</evidence>
<dbReference type="GO" id="GO:0005739">
    <property type="term" value="C:mitochondrion"/>
    <property type="evidence" value="ECO:0007669"/>
    <property type="project" value="TreeGrafter"/>
</dbReference>
<evidence type="ECO:0000313" key="14">
    <source>
        <dbReference type="Proteomes" id="UP000887572"/>
    </source>
</evidence>
<dbReference type="GO" id="GO:0032049">
    <property type="term" value="P:cardiolipin biosynthetic process"/>
    <property type="evidence" value="ECO:0007669"/>
    <property type="project" value="TreeGrafter"/>
</dbReference>
<dbReference type="WBParaSite" id="Gr19_v10_g7449.t1">
    <property type="protein sequence ID" value="Gr19_v10_g7449.t1"/>
    <property type="gene ID" value="Gr19_v10_g7449"/>
</dbReference>
<organism evidence="14 15">
    <name type="scientific">Globodera rostochiensis</name>
    <name type="common">Golden nematode worm</name>
    <name type="synonym">Heterodera rostochiensis</name>
    <dbReference type="NCBI Taxonomy" id="31243"/>
    <lineage>
        <taxon>Eukaryota</taxon>
        <taxon>Metazoa</taxon>
        <taxon>Ecdysozoa</taxon>
        <taxon>Nematoda</taxon>
        <taxon>Chromadorea</taxon>
        <taxon>Rhabditida</taxon>
        <taxon>Tylenchina</taxon>
        <taxon>Tylenchomorpha</taxon>
        <taxon>Tylenchoidea</taxon>
        <taxon>Heteroderidae</taxon>
        <taxon>Heteroderinae</taxon>
        <taxon>Globodera</taxon>
    </lineage>
</organism>
<keyword evidence="6" id="KW-0443">Lipid metabolism</keyword>
<comment type="subcellular location">
    <subcellularLocation>
        <location evidence="1">Membrane</location>
        <topology evidence="1">Multi-pass membrane protein</topology>
    </subcellularLocation>
</comment>
<feature type="transmembrane region" description="Helical" evidence="13">
    <location>
        <begin position="166"/>
        <end position="184"/>
    </location>
</feature>
<keyword evidence="14" id="KW-1185">Reference proteome</keyword>
<evidence type="ECO:0000256" key="9">
    <source>
        <dbReference type="ARBA" id="ARBA00023264"/>
    </source>
</evidence>
<evidence type="ECO:0000256" key="11">
    <source>
        <dbReference type="ARBA" id="ARBA00047433"/>
    </source>
</evidence>
<comment type="catalytic activity">
    <reaction evidence="11">
        <text>a CDP-1,2-diacyl-sn-glycerol + a 1,2-diacyl-sn-glycero-3-phospho-(1'-sn-glycerol) = a cardiolipin + CMP + H(+)</text>
        <dbReference type="Rhea" id="RHEA:32931"/>
        <dbReference type="ChEBI" id="CHEBI:15378"/>
        <dbReference type="ChEBI" id="CHEBI:58332"/>
        <dbReference type="ChEBI" id="CHEBI:60377"/>
        <dbReference type="ChEBI" id="CHEBI:62237"/>
        <dbReference type="ChEBI" id="CHEBI:64716"/>
        <dbReference type="EC" id="2.7.8.41"/>
    </reaction>
</comment>
<dbReference type="EC" id="2.7.8.41" evidence="10"/>
<evidence type="ECO:0000256" key="7">
    <source>
        <dbReference type="ARBA" id="ARBA00023136"/>
    </source>
</evidence>
<feature type="region of interest" description="Disordered" evidence="12">
    <location>
        <begin position="43"/>
        <end position="67"/>
    </location>
</feature>
<protein>
    <recommendedName>
        <fullName evidence="10">cardiolipin synthase (CMP-forming)</fullName>
        <ecNumber evidence="10">2.7.8.41</ecNumber>
    </recommendedName>
</protein>
<evidence type="ECO:0000256" key="3">
    <source>
        <dbReference type="ARBA" id="ARBA00022679"/>
    </source>
</evidence>
<keyword evidence="8" id="KW-0594">Phospholipid biosynthesis</keyword>
<dbReference type="PANTHER" id="PTHR14269:SF60">
    <property type="entry name" value="CARDIOLIPIN SYNTHASE (CMP-FORMING)"/>
    <property type="match status" value="1"/>
</dbReference>
<dbReference type="GO" id="GO:0043337">
    <property type="term" value="F:cardiolipin synthase (CMP-forming)"/>
    <property type="evidence" value="ECO:0007669"/>
    <property type="project" value="UniProtKB-EC"/>
</dbReference>
<dbReference type="Proteomes" id="UP000887572">
    <property type="component" value="Unplaced"/>
</dbReference>
<evidence type="ECO:0000256" key="12">
    <source>
        <dbReference type="SAM" id="MobiDB-lite"/>
    </source>
</evidence>
<reference evidence="15" key="1">
    <citation type="submission" date="2022-11" db="UniProtKB">
        <authorList>
            <consortium name="WormBaseParasite"/>
        </authorList>
    </citation>
    <scope>IDENTIFICATION</scope>
</reference>
<dbReference type="InterPro" id="IPR043130">
    <property type="entry name" value="CDP-OH_PTrfase_TM_dom"/>
</dbReference>
<evidence type="ECO:0000256" key="8">
    <source>
        <dbReference type="ARBA" id="ARBA00023209"/>
    </source>
</evidence>
<evidence type="ECO:0000256" key="2">
    <source>
        <dbReference type="ARBA" id="ARBA00022516"/>
    </source>
</evidence>
<evidence type="ECO:0000256" key="1">
    <source>
        <dbReference type="ARBA" id="ARBA00004141"/>
    </source>
</evidence>
<evidence type="ECO:0000313" key="15">
    <source>
        <dbReference type="WBParaSite" id="Gr19_v10_g7449.t1"/>
    </source>
</evidence>
<sequence length="310" mass="34769">MFSIFCSPRCFRSLHVPCFCYPVGTGSRVLWSIDSNSSAGLHQFSARKNGGTNGEERNGEDGTEDEDESLLVRERMATIPNLICVLRIATTPLLGYLVVHEQFWPACILFILSGVTDVLDGSIARHFPSQRSLLGSFLDPIADKFLISTLFITLTYMQLISVPVTVVVFGRDFLLVLGSIFLRYKMLDPPVTIRRFFDTTVSAMQIRPTQLSKYNTFFQLALVSLSLAAPVFNFSGHSALQYLQFFTVLTTVSSGLQYVLRSGMLRMLMNRSFLCHLVHNHTPISASYPHIQPYQAINPSPNPLSTLKLW</sequence>
<accession>A0A914I7V5</accession>
<keyword evidence="4 13" id="KW-0812">Transmembrane</keyword>
<evidence type="ECO:0000256" key="4">
    <source>
        <dbReference type="ARBA" id="ARBA00022692"/>
    </source>
</evidence>
<dbReference type="InterPro" id="IPR050324">
    <property type="entry name" value="CDP-alcohol_PTase-I"/>
</dbReference>
<dbReference type="AlphaFoldDB" id="A0A914I7V5"/>
<dbReference type="Gene3D" id="1.20.120.1760">
    <property type="match status" value="1"/>
</dbReference>